<keyword evidence="5" id="KW-0274">FAD</keyword>
<evidence type="ECO:0000256" key="6">
    <source>
        <dbReference type="ARBA" id="ARBA00023002"/>
    </source>
</evidence>
<evidence type="ECO:0000259" key="8">
    <source>
        <dbReference type="Pfam" id="PF16901"/>
    </source>
</evidence>
<keyword evidence="10" id="KW-1185">Reference proteome</keyword>
<evidence type="ECO:0000256" key="3">
    <source>
        <dbReference type="ARBA" id="ARBA00022630"/>
    </source>
</evidence>
<keyword evidence="3" id="KW-0285">Flavoprotein</keyword>
<evidence type="ECO:0000313" key="10">
    <source>
        <dbReference type="Proteomes" id="UP000253628"/>
    </source>
</evidence>
<comment type="similarity">
    <text evidence="2">Belongs to the FAD-dependent glycerol-3-phosphate dehydrogenase family.</text>
</comment>
<keyword evidence="6" id="KW-0560">Oxidoreductase</keyword>
<dbReference type="Gene3D" id="3.30.9.10">
    <property type="entry name" value="D-Amino Acid Oxidase, subunit A, domain 2"/>
    <property type="match status" value="1"/>
</dbReference>
<gene>
    <name evidence="9" type="ORF">DFR37_101453</name>
</gene>
<comment type="cofactor">
    <cofactor evidence="1">
        <name>FAD</name>
        <dbReference type="ChEBI" id="CHEBI:57692"/>
    </cofactor>
</comment>
<feature type="domain" description="Alpha-glycerophosphate oxidase C-terminal" evidence="8">
    <location>
        <begin position="411"/>
        <end position="513"/>
    </location>
</feature>
<dbReference type="Gene3D" id="1.10.8.870">
    <property type="entry name" value="Alpha-glycerophosphate oxidase, cap domain"/>
    <property type="match status" value="1"/>
</dbReference>
<dbReference type="GO" id="GO:0004368">
    <property type="term" value="F:glycerol-3-phosphate dehydrogenase (quinone) activity"/>
    <property type="evidence" value="ECO:0007669"/>
    <property type="project" value="InterPro"/>
</dbReference>
<comment type="caution">
    <text evidence="9">The sequence shown here is derived from an EMBL/GenBank/DDBJ whole genome shotgun (WGS) entry which is preliminary data.</text>
</comment>
<protein>
    <submittedName>
        <fullName evidence="9">Glycerol-3-phosphate dehydrogenase</fullName>
    </submittedName>
</protein>
<organism evidence="9 10">
    <name type="scientific">Eoetvoesiella caeni</name>
    <dbReference type="NCBI Taxonomy" id="645616"/>
    <lineage>
        <taxon>Bacteria</taxon>
        <taxon>Pseudomonadati</taxon>
        <taxon>Pseudomonadota</taxon>
        <taxon>Betaproteobacteria</taxon>
        <taxon>Burkholderiales</taxon>
        <taxon>Alcaligenaceae</taxon>
        <taxon>Eoetvoesiella</taxon>
    </lineage>
</organism>
<dbReference type="PRINTS" id="PR01001">
    <property type="entry name" value="FADG3PDH"/>
</dbReference>
<evidence type="ECO:0000256" key="4">
    <source>
        <dbReference type="ARBA" id="ARBA00022798"/>
    </source>
</evidence>
<dbReference type="GO" id="GO:0006071">
    <property type="term" value="P:glycerol metabolic process"/>
    <property type="evidence" value="ECO:0007669"/>
    <property type="project" value="UniProtKB-KW"/>
</dbReference>
<dbReference type="OrthoDB" id="9766796at2"/>
<dbReference type="AlphaFoldDB" id="A0A366HKD7"/>
<dbReference type="Gene3D" id="3.50.50.60">
    <property type="entry name" value="FAD/NAD(P)-binding domain"/>
    <property type="match status" value="1"/>
</dbReference>
<dbReference type="PANTHER" id="PTHR11985">
    <property type="entry name" value="GLYCEROL-3-PHOSPHATE DEHYDROGENASE"/>
    <property type="match status" value="1"/>
</dbReference>
<dbReference type="PROSITE" id="PS00978">
    <property type="entry name" value="FAD_G3PDH_2"/>
    <property type="match status" value="1"/>
</dbReference>
<name>A0A366HKD7_9BURK</name>
<dbReference type="PANTHER" id="PTHR11985:SF35">
    <property type="entry name" value="ANAEROBIC GLYCEROL-3-PHOSPHATE DEHYDROGENASE SUBUNIT A"/>
    <property type="match status" value="1"/>
</dbReference>
<feature type="domain" description="FAD dependent oxidoreductase" evidence="7">
    <location>
        <begin position="27"/>
        <end position="389"/>
    </location>
</feature>
<dbReference type="GO" id="GO:0046168">
    <property type="term" value="P:glycerol-3-phosphate catabolic process"/>
    <property type="evidence" value="ECO:0007669"/>
    <property type="project" value="TreeGrafter"/>
</dbReference>
<dbReference type="SUPFAM" id="SSF51905">
    <property type="entry name" value="FAD/NAD(P)-binding domain"/>
    <property type="match status" value="1"/>
</dbReference>
<dbReference type="InterPro" id="IPR031656">
    <property type="entry name" value="DAO_C"/>
</dbReference>
<sequence>MTVFNAIPAVTHRPQLLAQLAQDGVYDLLVVGGGATGLGVAVDAASRGLSVALVESHDFAKGTSSRATKLVHGGVRYLAQGNISLVREALHERAAILHNAPHLAAPLSFVVPGYRVWEAPFYAAGLKLYEALAGRSGIGGASLLSARQTAQCLPGVRVQGLKGGARYWDGQFDDARLALALARTAAREGAVLLNYCKAIELLYEKERVSGVQCRDIETDAVFAVRARCVVNATGVWVDALRQQDGRGHLVRDMVEPSRGVHLVVDRSFLAGDNALLVPRTRDGRVLFAVPWLGKLILGTTDTPSSRIVCEPQADSDEIGFILGEAARYLAKPPAREDVTSVWAGLRPLVRHGPDTLAPRSTSGISRGHTVALSPSGLVSVTGGKWTTYRAMAQDVLAHCSDAGLLPTLPPCRTEDLLLVGADPLRAAKTLASARGLEAYGSEAAAVGAQEGAGIELCPGLTLAMLRFAVKYEYARTVEDVLARRSRILFLDAALAANIAPEVAGILKELTGTDPKLDEFMELAKQYRYLP</sequence>
<proteinExistence type="inferred from homology"/>
<evidence type="ECO:0000259" key="7">
    <source>
        <dbReference type="Pfam" id="PF01266"/>
    </source>
</evidence>
<dbReference type="InterPro" id="IPR036188">
    <property type="entry name" value="FAD/NAD-bd_sf"/>
</dbReference>
<dbReference type="InterPro" id="IPR006076">
    <property type="entry name" value="FAD-dep_OxRdtase"/>
</dbReference>
<evidence type="ECO:0000313" key="9">
    <source>
        <dbReference type="EMBL" id="RBP43324.1"/>
    </source>
</evidence>
<dbReference type="InterPro" id="IPR038299">
    <property type="entry name" value="DAO_C_sf"/>
</dbReference>
<dbReference type="Pfam" id="PF16901">
    <property type="entry name" value="DAO_C"/>
    <property type="match status" value="1"/>
</dbReference>
<accession>A0A366HKD7</accession>
<evidence type="ECO:0000256" key="2">
    <source>
        <dbReference type="ARBA" id="ARBA00007330"/>
    </source>
</evidence>
<dbReference type="RefSeq" id="WP_113931608.1">
    <property type="nucleotide sequence ID" value="NZ_JACCEU010000001.1"/>
</dbReference>
<dbReference type="Pfam" id="PF01266">
    <property type="entry name" value="DAO"/>
    <property type="match status" value="1"/>
</dbReference>
<reference evidence="9 10" key="1">
    <citation type="submission" date="2018-06" db="EMBL/GenBank/DDBJ databases">
        <title>Genomic Encyclopedia of Type Strains, Phase IV (KMG-IV): sequencing the most valuable type-strain genomes for metagenomic binning, comparative biology and taxonomic classification.</title>
        <authorList>
            <person name="Goeker M."/>
        </authorList>
    </citation>
    <scope>NUCLEOTIDE SEQUENCE [LARGE SCALE GENOMIC DNA]</scope>
    <source>
        <strain evidence="9 10">DSM 25520</strain>
    </source>
</reference>
<dbReference type="EMBL" id="QNRQ01000001">
    <property type="protein sequence ID" value="RBP43324.1"/>
    <property type="molecule type" value="Genomic_DNA"/>
</dbReference>
<evidence type="ECO:0000256" key="1">
    <source>
        <dbReference type="ARBA" id="ARBA00001974"/>
    </source>
</evidence>
<keyword evidence="4" id="KW-0319">Glycerol metabolism</keyword>
<evidence type="ECO:0000256" key="5">
    <source>
        <dbReference type="ARBA" id="ARBA00022827"/>
    </source>
</evidence>
<dbReference type="Proteomes" id="UP000253628">
    <property type="component" value="Unassembled WGS sequence"/>
</dbReference>
<dbReference type="InterPro" id="IPR000447">
    <property type="entry name" value="G3P_DH_FAD-dep"/>
</dbReference>